<organism evidence="7 8">
    <name type="scientific">Patella caerulea</name>
    <name type="common">Rayed Mediterranean limpet</name>
    <dbReference type="NCBI Taxonomy" id="87958"/>
    <lineage>
        <taxon>Eukaryota</taxon>
        <taxon>Metazoa</taxon>
        <taxon>Spiralia</taxon>
        <taxon>Lophotrochozoa</taxon>
        <taxon>Mollusca</taxon>
        <taxon>Gastropoda</taxon>
        <taxon>Patellogastropoda</taxon>
        <taxon>Patelloidea</taxon>
        <taxon>Patellidae</taxon>
        <taxon>Patella</taxon>
    </lineage>
</organism>
<comment type="caution">
    <text evidence="7">The sequence shown here is derived from an EMBL/GenBank/DDBJ whole genome shotgun (WGS) entry which is preliminary data.</text>
</comment>
<dbReference type="AlphaFoldDB" id="A0AAN8K7V8"/>
<dbReference type="Proteomes" id="UP001347796">
    <property type="component" value="Unassembled WGS sequence"/>
</dbReference>
<reference evidence="7 8" key="1">
    <citation type="submission" date="2024-01" db="EMBL/GenBank/DDBJ databases">
        <title>The genome of the rayed Mediterranean limpet Patella caerulea (Linnaeus, 1758).</title>
        <authorList>
            <person name="Anh-Thu Weber A."/>
            <person name="Halstead-Nussloch G."/>
        </authorList>
    </citation>
    <scope>NUCLEOTIDE SEQUENCE [LARGE SCALE GENOMIC DNA]</scope>
    <source>
        <strain evidence="7">AATW-2023a</strain>
        <tissue evidence="7">Whole specimen</tissue>
    </source>
</reference>
<comment type="subcellular location">
    <subcellularLocation>
        <location evidence="1">Membrane</location>
        <topology evidence="1">Multi-pass membrane protein</topology>
    </subcellularLocation>
</comment>
<dbReference type="GO" id="GO:0050909">
    <property type="term" value="P:sensory perception of taste"/>
    <property type="evidence" value="ECO:0007669"/>
    <property type="project" value="InterPro"/>
</dbReference>
<dbReference type="InterPro" id="IPR013604">
    <property type="entry name" value="7TM_chemorcpt"/>
</dbReference>
<feature type="transmembrane region" description="Helical" evidence="6">
    <location>
        <begin position="134"/>
        <end position="156"/>
    </location>
</feature>
<protein>
    <recommendedName>
        <fullName evidence="9">Gustatory receptor</fullName>
    </recommendedName>
</protein>
<gene>
    <name evidence="7" type="ORF">SNE40_003447</name>
</gene>
<dbReference type="PANTHER" id="PTHR21421">
    <property type="entry name" value="GUSTATORY RECEPTOR"/>
    <property type="match status" value="1"/>
</dbReference>
<evidence type="ECO:0000313" key="8">
    <source>
        <dbReference type="Proteomes" id="UP001347796"/>
    </source>
</evidence>
<evidence type="ECO:0000256" key="5">
    <source>
        <dbReference type="ARBA" id="ARBA00023170"/>
    </source>
</evidence>
<dbReference type="EMBL" id="JAZGQO010000002">
    <property type="protein sequence ID" value="KAK6191866.1"/>
    <property type="molecule type" value="Genomic_DNA"/>
</dbReference>
<evidence type="ECO:0000256" key="6">
    <source>
        <dbReference type="SAM" id="Phobius"/>
    </source>
</evidence>
<feature type="transmembrane region" description="Helical" evidence="6">
    <location>
        <begin position="80"/>
        <end position="101"/>
    </location>
</feature>
<proteinExistence type="predicted"/>
<feature type="transmembrane region" description="Helical" evidence="6">
    <location>
        <begin position="46"/>
        <end position="68"/>
    </location>
</feature>
<dbReference type="GO" id="GO:0051606">
    <property type="term" value="P:detection of stimulus"/>
    <property type="evidence" value="ECO:0007669"/>
    <property type="project" value="UniProtKB-ARBA"/>
</dbReference>
<name>A0AAN8K7V8_PATCE</name>
<keyword evidence="2 6" id="KW-0812">Transmembrane</keyword>
<evidence type="ECO:0000256" key="1">
    <source>
        <dbReference type="ARBA" id="ARBA00004141"/>
    </source>
</evidence>
<keyword evidence="5" id="KW-0675">Receptor</keyword>
<feature type="transmembrane region" description="Helical" evidence="6">
    <location>
        <begin position="253"/>
        <end position="270"/>
    </location>
</feature>
<dbReference type="PANTHER" id="PTHR21421:SF29">
    <property type="entry name" value="GUSTATORY RECEPTOR 5A FOR TREHALOSE-RELATED"/>
    <property type="match status" value="1"/>
</dbReference>
<dbReference type="GO" id="GO:0038023">
    <property type="term" value="F:signaling receptor activity"/>
    <property type="evidence" value="ECO:0007669"/>
    <property type="project" value="UniProtKB-ARBA"/>
</dbReference>
<keyword evidence="4 6" id="KW-0472">Membrane</keyword>
<feature type="transmembrane region" description="Helical" evidence="6">
    <location>
        <begin position="282"/>
        <end position="304"/>
    </location>
</feature>
<evidence type="ECO:0008006" key="9">
    <source>
        <dbReference type="Google" id="ProtNLM"/>
    </source>
</evidence>
<evidence type="ECO:0000256" key="2">
    <source>
        <dbReference type="ARBA" id="ARBA00022692"/>
    </source>
</evidence>
<dbReference type="GO" id="GO:0016020">
    <property type="term" value="C:membrane"/>
    <property type="evidence" value="ECO:0007669"/>
    <property type="project" value="UniProtKB-SubCell"/>
</dbReference>
<keyword evidence="8" id="KW-1185">Reference proteome</keyword>
<evidence type="ECO:0000313" key="7">
    <source>
        <dbReference type="EMBL" id="KAK6191866.1"/>
    </source>
</evidence>
<feature type="transmembrane region" description="Helical" evidence="6">
    <location>
        <begin position="176"/>
        <end position="206"/>
    </location>
</feature>
<evidence type="ECO:0000256" key="3">
    <source>
        <dbReference type="ARBA" id="ARBA00022989"/>
    </source>
</evidence>
<keyword evidence="3 6" id="KW-1133">Transmembrane helix</keyword>
<evidence type="ECO:0000256" key="4">
    <source>
        <dbReference type="ARBA" id="ARBA00023136"/>
    </source>
</evidence>
<sequence length="398" mass="45331">MSRISIAKEINVEPSLDGIFKLLDATFMMLGTYMTEAKKTKSKLHLMYCLLMTCIALFQTARLIGLFLQPTSLEDYLAKYVAFSSLQTSFLFLNLVHWIGFRKDYDSLKKEFLHYEINYGLTITGKRMKFIKKLMVGSLITVTMFVISLGFTIYFFSEMKIVLFPFNKFIGWKFYIGHLALMLTEIPIFLYHVSLTMLFCLCSYILSKEFGRINGLIQSDVHQMTVRKLDTLIKHHQAVCDLLSAVNRVCKHYLAGSIIASFTADCFMWVTLTNVSSLTTEYFTFISLLSLFFFLMCNGLLLIASQVSTKAHETLDQLWKVEFLPLSDTGLKMIDIFTTKLSGSTIGYDIYGLFTIQKSSILAMCGTLLTYFIVAVQFKSGGNGDTCLEILKNLTCIH</sequence>
<accession>A0AAN8K7V8</accession>
<dbReference type="Pfam" id="PF08395">
    <property type="entry name" value="7tm_7"/>
    <property type="match status" value="1"/>
</dbReference>